<name>A0ABS5AMN2_9PSEU</name>
<proteinExistence type="predicted"/>
<organism evidence="2 3">
    <name type="scientific">Crossiella equi</name>
    <dbReference type="NCBI Taxonomy" id="130796"/>
    <lineage>
        <taxon>Bacteria</taxon>
        <taxon>Bacillati</taxon>
        <taxon>Actinomycetota</taxon>
        <taxon>Actinomycetes</taxon>
        <taxon>Pseudonocardiales</taxon>
        <taxon>Pseudonocardiaceae</taxon>
        <taxon>Crossiella</taxon>
    </lineage>
</organism>
<keyword evidence="1" id="KW-1133">Transmembrane helix</keyword>
<feature type="transmembrane region" description="Helical" evidence="1">
    <location>
        <begin position="12"/>
        <end position="34"/>
    </location>
</feature>
<protein>
    <submittedName>
        <fullName evidence="2">Uncharacterized protein</fullName>
    </submittedName>
</protein>
<gene>
    <name evidence="2" type="ORF">JOF53_006538</name>
</gene>
<reference evidence="2 3" key="1">
    <citation type="submission" date="2021-03" db="EMBL/GenBank/DDBJ databases">
        <title>Sequencing the genomes of 1000 actinobacteria strains.</title>
        <authorList>
            <person name="Klenk H.-P."/>
        </authorList>
    </citation>
    <scope>NUCLEOTIDE SEQUENCE [LARGE SCALE GENOMIC DNA]</scope>
    <source>
        <strain evidence="2 3">DSM 44580</strain>
    </source>
</reference>
<dbReference type="EMBL" id="JAGIOO010000001">
    <property type="protein sequence ID" value="MBP2477666.1"/>
    <property type="molecule type" value="Genomic_DNA"/>
</dbReference>
<feature type="transmembrane region" description="Helical" evidence="1">
    <location>
        <begin position="40"/>
        <end position="59"/>
    </location>
</feature>
<feature type="transmembrane region" description="Helical" evidence="1">
    <location>
        <begin position="121"/>
        <end position="138"/>
    </location>
</feature>
<keyword evidence="3" id="KW-1185">Reference proteome</keyword>
<evidence type="ECO:0000313" key="2">
    <source>
        <dbReference type="EMBL" id="MBP2477666.1"/>
    </source>
</evidence>
<dbReference type="Proteomes" id="UP001519363">
    <property type="component" value="Unassembled WGS sequence"/>
</dbReference>
<dbReference type="RefSeq" id="WP_143342709.1">
    <property type="nucleotide sequence ID" value="NZ_JAGIOO010000001.1"/>
</dbReference>
<evidence type="ECO:0000313" key="3">
    <source>
        <dbReference type="Proteomes" id="UP001519363"/>
    </source>
</evidence>
<keyword evidence="1" id="KW-0812">Transmembrane</keyword>
<evidence type="ECO:0000256" key="1">
    <source>
        <dbReference type="SAM" id="Phobius"/>
    </source>
</evidence>
<sequence length="165" mass="17694">MRATVPAPGPHVDTAAILGKHALLAAAVWAISAYTQSTAILYVALYVITTSAAAAALLPNVGTELRHEARCWTAVLCAGTLAVRLTLTVLSDMGEGGVSGAFGAEFSQTAGSLVGGHLPALFVYAIISVPVAWTLWLVQRWRLHGRTRRYDRIVRDARRQDKFQP</sequence>
<comment type="caution">
    <text evidence="2">The sequence shown here is derived from an EMBL/GenBank/DDBJ whole genome shotgun (WGS) entry which is preliminary data.</text>
</comment>
<accession>A0ABS5AMN2</accession>
<keyword evidence="1" id="KW-0472">Membrane</keyword>